<feature type="transmembrane region" description="Helical" evidence="8">
    <location>
        <begin position="331"/>
        <end position="350"/>
    </location>
</feature>
<feature type="transmembrane region" description="Helical" evidence="8">
    <location>
        <begin position="229"/>
        <end position="258"/>
    </location>
</feature>
<dbReference type="Pfam" id="PF03798">
    <property type="entry name" value="TRAM_LAG1_CLN8"/>
    <property type="match status" value="1"/>
</dbReference>
<name>A0AAF0ATH6_9SCHI</name>
<evidence type="ECO:0000313" key="11">
    <source>
        <dbReference type="Proteomes" id="UP001212411"/>
    </source>
</evidence>
<evidence type="ECO:0000256" key="1">
    <source>
        <dbReference type="ARBA" id="ARBA00004141"/>
    </source>
</evidence>
<evidence type="ECO:0000256" key="5">
    <source>
        <dbReference type="ARBA" id="ARBA00023136"/>
    </source>
</evidence>
<feature type="transmembrane region" description="Helical" evidence="8">
    <location>
        <begin position="270"/>
        <end position="291"/>
    </location>
</feature>
<evidence type="ECO:0000256" key="4">
    <source>
        <dbReference type="ARBA" id="ARBA00022989"/>
    </source>
</evidence>
<feature type="transmembrane region" description="Helical" evidence="8">
    <location>
        <begin position="298"/>
        <end position="319"/>
    </location>
</feature>
<dbReference type="EMBL" id="CP115611">
    <property type="protein sequence ID" value="WBW71506.1"/>
    <property type="molecule type" value="Genomic_DNA"/>
</dbReference>
<dbReference type="KEGG" id="som:SOMG_01801"/>
<dbReference type="Proteomes" id="UP001212411">
    <property type="component" value="Chromosome 1"/>
</dbReference>
<keyword evidence="11" id="KW-1185">Reference proteome</keyword>
<dbReference type="GO" id="GO:0050291">
    <property type="term" value="F:sphingosine N-acyltransferase activity"/>
    <property type="evidence" value="ECO:0007669"/>
    <property type="project" value="InterPro"/>
</dbReference>
<comment type="subcellular location">
    <subcellularLocation>
        <location evidence="1">Membrane</location>
        <topology evidence="1">Multi-pass membrane protein</topology>
    </subcellularLocation>
</comment>
<reference evidence="10 11" key="1">
    <citation type="journal article" date="2023" name="G3 (Bethesda)">
        <title>A high-quality reference genome for the fission yeast Schizosaccharomyces osmophilus.</title>
        <authorList>
            <person name="Jia G.S."/>
            <person name="Zhang W.C."/>
            <person name="Liang Y."/>
            <person name="Liu X.H."/>
            <person name="Rhind N."/>
            <person name="Pidoux A."/>
            <person name="Brysch-Herzberg M."/>
            <person name="Du L.L."/>
        </authorList>
    </citation>
    <scope>NUCLEOTIDE SEQUENCE [LARGE SCALE GENOMIC DNA]</scope>
    <source>
        <strain evidence="10 11">CBS 15793</strain>
    </source>
</reference>
<keyword evidence="3 6" id="KW-0812">Transmembrane</keyword>
<feature type="compositionally biased region" description="Basic residues" evidence="7">
    <location>
        <begin position="1"/>
        <end position="15"/>
    </location>
</feature>
<feature type="transmembrane region" description="Helical" evidence="8">
    <location>
        <begin position="159"/>
        <end position="180"/>
    </location>
</feature>
<proteinExistence type="inferred from homology"/>
<keyword evidence="4 8" id="KW-1133">Transmembrane helix</keyword>
<dbReference type="PROSITE" id="PS50922">
    <property type="entry name" value="TLC"/>
    <property type="match status" value="1"/>
</dbReference>
<evidence type="ECO:0000256" key="7">
    <source>
        <dbReference type="SAM" id="MobiDB-lite"/>
    </source>
</evidence>
<evidence type="ECO:0000256" key="3">
    <source>
        <dbReference type="ARBA" id="ARBA00022692"/>
    </source>
</evidence>
<sequence length="384" mass="45456">MTKKASKGKQHKPTRTKTTGQDSIKDLVHIGDDSTFFRCSLEDRRNFVARDGKKLVQAPLFLVLWQKEITLALISLSIFFYYLPSTRPYAEPFVVLSYKESSGVYGKGPKDLLFSLFWVVIFTAIRSVVMDYCFRPFILFYGIRKRKIVIRFCEQGYCFLYYLVFWVLGCYIYRTSGYWGHEEQLFEHYPQYYMSKLFKFYYLVQFGFWLQQLYVLHVEQRRADHWQMFAHHIVTCSLISLSYCFNFLRVGNAILYIFDLSDYILSGSKMIKYLGCGKICDYLFGLFMASWIYSRHYLFYRILKVVVISAPRIIGGFHVDLSKGYIFNEKVYYAFIFLLFSLQILIYIWFGMIVKVAYRVFSGEGAVDSRSDNEEEADEDSKKK</sequence>
<dbReference type="AlphaFoldDB" id="A0AAF0ATH6"/>
<dbReference type="PANTHER" id="PTHR12560">
    <property type="entry name" value="LONGEVITY ASSURANCE FACTOR 1 LAG1"/>
    <property type="match status" value="1"/>
</dbReference>
<accession>A0AAF0ATH6</accession>
<evidence type="ECO:0000259" key="9">
    <source>
        <dbReference type="PROSITE" id="PS50922"/>
    </source>
</evidence>
<dbReference type="InterPro" id="IPR006634">
    <property type="entry name" value="TLC-dom"/>
</dbReference>
<dbReference type="PANTHER" id="PTHR12560:SF0">
    <property type="entry name" value="LD18904P"/>
    <property type="match status" value="1"/>
</dbReference>
<dbReference type="SMART" id="SM00724">
    <property type="entry name" value="TLC"/>
    <property type="match status" value="1"/>
</dbReference>
<dbReference type="RefSeq" id="XP_056035749.1">
    <property type="nucleotide sequence ID" value="XM_056180594.1"/>
</dbReference>
<evidence type="ECO:0000256" key="6">
    <source>
        <dbReference type="PROSITE-ProRule" id="PRU00205"/>
    </source>
</evidence>
<feature type="domain" description="TLC" evidence="9">
    <location>
        <begin position="147"/>
        <end position="362"/>
    </location>
</feature>
<evidence type="ECO:0000256" key="2">
    <source>
        <dbReference type="ARBA" id="ARBA00009808"/>
    </source>
</evidence>
<evidence type="ECO:0000256" key="8">
    <source>
        <dbReference type="SAM" id="Phobius"/>
    </source>
</evidence>
<dbReference type="GO" id="GO:0016020">
    <property type="term" value="C:membrane"/>
    <property type="evidence" value="ECO:0007669"/>
    <property type="project" value="UniProtKB-SubCell"/>
</dbReference>
<keyword evidence="5 6" id="KW-0472">Membrane</keyword>
<feature type="transmembrane region" description="Helical" evidence="8">
    <location>
        <begin position="200"/>
        <end position="217"/>
    </location>
</feature>
<dbReference type="InterPro" id="IPR016439">
    <property type="entry name" value="Lag1/Lac1-like"/>
</dbReference>
<dbReference type="GO" id="GO:0046513">
    <property type="term" value="P:ceramide biosynthetic process"/>
    <property type="evidence" value="ECO:0007669"/>
    <property type="project" value="InterPro"/>
</dbReference>
<organism evidence="10 11">
    <name type="scientific">Schizosaccharomyces osmophilus</name>
    <dbReference type="NCBI Taxonomy" id="2545709"/>
    <lineage>
        <taxon>Eukaryota</taxon>
        <taxon>Fungi</taxon>
        <taxon>Dikarya</taxon>
        <taxon>Ascomycota</taxon>
        <taxon>Taphrinomycotina</taxon>
        <taxon>Schizosaccharomycetes</taxon>
        <taxon>Schizosaccharomycetales</taxon>
        <taxon>Schizosaccharomycetaceae</taxon>
        <taxon>Schizosaccharomyces</taxon>
    </lineage>
</organism>
<evidence type="ECO:0000313" key="10">
    <source>
        <dbReference type="EMBL" id="WBW71506.1"/>
    </source>
</evidence>
<feature type="region of interest" description="Disordered" evidence="7">
    <location>
        <begin position="1"/>
        <end position="20"/>
    </location>
</feature>
<feature type="transmembrane region" description="Helical" evidence="8">
    <location>
        <begin position="60"/>
        <end position="83"/>
    </location>
</feature>
<gene>
    <name evidence="10" type="primary">lag1</name>
    <name evidence="10" type="ORF">SOMG_01801</name>
</gene>
<protein>
    <submittedName>
        <fullName evidence="10">Sphingosine N-acyltransferase Lag1</fullName>
    </submittedName>
</protein>
<dbReference type="GeneID" id="80875283"/>
<comment type="similarity">
    <text evidence="2">Belongs to the sphingosine N-acyltransferase family.</text>
</comment>
<feature type="transmembrane region" description="Helical" evidence="8">
    <location>
        <begin position="112"/>
        <end position="138"/>
    </location>
</feature>
<dbReference type="PIRSF" id="PIRSF005225">
    <property type="entry name" value="LAG1_LAC1"/>
    <property type="match status" value="1"/>
</dbReference>